<proteinExistence type="predicted"/>
<reference evidence="1 2" key="1">
    <citation type="submission" date="2020-02" db="EMBL/GenBank/DDBJ databases">
        <title>Draft genome sequence of Haematococcus lacustris strain NIES-144.</title>
        <authorList>
            <person name="Morimoto D."/>
            <person name="Nakagawa S."/>
            <person name="Yoshida T."/>
            <person name="Sawayama S."/>
        </authorList>
    </citation>
    <scope>NUCLEOTIDE SEQUENCE [LARGE SCALE GENOMIC DNA]</scope>
    <source>
        <strain evidence="1 2">NIES-144</strain>
    </source>
</reference>
<evidence type="ECO:0000313" key="2">
    <source>
        <dbReference type="Proteomes" id="UP000485058"/>
    </source>
</evidence>
<dbReference type="EMBL" id="BLLF01003867">
    <property type="protein sequence ID" value="GFH28416.1"/>
    <property type="molecule type" value="Genomic_DNA"/>
</dbReference>
<organism evidence="1 2">
    <name type="scientific">Haematococcus lacustris</name>
    <name type="common">Green alga</name>
    <name type="synonym">Haematococcus pluvialis</name>
    <dbReference type="NCBI Taxonomy" id="44745"/>
    <lineage>
        <taxon>Eukaryota</taxon>
        <taxon>Viridiplantae</taxon>
        <taxon>Chlorophyta</taxon>
        <taxon>core chlorophytes</taxon>
        <taxon>Chlorophyceae</taxon>
        <taxon>CS clade</taxon>
        <taxon>Chlamydomonadales</taxon>
        <taxon>Haematococcaceae</taxon>
        <taxon>Haematococcus</taxon>
    </lineage>
</organism>
<accession>A0A6A0A7C6</accession>
<gene>
    <name evidence="1" type="ORF">HaLaN_26900</name>
</gene>
<sequence length="117" mass="11666">MSRNMMPAHAHMHPTMRRRHGHGCVMACALEDGCPEGPRDVGRACRMVWEGVPAAAAPGVAIQPHFVPRAPPAAPSGACPPVAIATCADAQLPAAPSGACPLAAVAAGAAAQPPAAP</sequence>
<keyword evidence="2" id="KW-1185">Reference proteome</keyword>
<dbReference type="AlphaFoldDB" id="A0A6A0A7C6"/>
<name>A0A6A0A7C6_HAELA</name>
<comment type="caution">
    <text evidence="1">The sequence shown here is derived from an EMBL/GenBank/DDBJ whole genome shotgun (WGS) entry which is preliminary data.</text>
</comment>
<evidence type="ECO:0000313" key="1">
    <source>
        <dbReference type="EMBL" id="GFH28416.1"/>
    </source>
</evidence>
<protein>
    <submittedName>
        <fullName evidence="1">Uncharacterized protein</fullName>
    </submittedName>
</protein>
<feature type="non-terminal residue" evidence="1">
    <location>
        <position position="1"/>
    </location>
</feature>
<dbReference type="Proteomes" id="UP000485058">
    <property type="component" value="Unassembled WGS sequence"/>
</dbReference>